<organism evidence="2 3">
    <name type="scientific">Dissostichus eleginoides</name>
    <name type="common">Patagonian toothfish</name>
    <name type="synonym">Dissostichus amissus</name>
    <dbReference type="NCBI Taxonomy" id="100907"/>
    <lineage>
        <taxon>Eukaryota</taxon>
        <taxon>Metazoa</taxon>
        <taxon>Chordata</taxon>
        <taxon>Craniata</taxon>
        <taxon>Vertebrata</taxon>
        <taxon>Euteleostomi</taxon>
        <taxon>Actinopterygii</taxon>
        <taxon>Neopterygii</taxon>
        <taxon>Teleostei</taxon>
        <taxon>Neoteleostei</taxon>
        <taxon>Acanthomorphata</taxon>
        <taxon>Eupercaria</taxon>
        <taxon>Perciformes</taxon>
        <taxon>Notothenioidei</taxon>
        <taxon>Nototheniidae</taxon>
        <taxon>Dissostichus</taxon>
    </lineage>
</organism>
<evidence type="ECO:0000256" key="1">
    <source>
        <dbReference type="SAM" id="MobiDB-lite"/>
    </source>
</evidence>
<feature type="region of interest" description="Disordered" evidence="1">
    <location>
        <begin position="59"/>
        <end position="184"/>
    </location>
</feature>
<gene>
    <name evidence="2" type="ORF">KUDE01_015815</name>
</gene>
<keyword evidence="3" id="KW-1185">Reference proteome</keyword>
<evidence type="ECO:0000313" key="2">
    <source>
        <dbReference type="EMBL" id="KAK1875813.1"/>
    </source>
</evidence>
<comment type="caution">
    <text evidence="2">The sequence shown here is derived from an EMBL/GenBank/DDBJ whole genome shotgun (WGS) entry which is preliminary data.</text>
</comment>
<dbReference type="Proteomes" id="UP001228049">
    <property type="component" value="Unassembled WGS sequence"/>
</dbReference>
<evidence type="ECO:0000313" key="3">
    <source>
        <dbReference type="Proteomes" id="UP001228049"/>
    </source>
</evidence>
<protein>
    <submittedName>
        <fullName evidence="2">Dynein heavy chain cytoplasmic</fullName>
    </submittedName>
</protein>
<sequence>MDQEDDEVKILTKRLLKAQVAEKDNETNKKKAKAMAQMSVMSNLHVDIQDIVAQLLREDKEKQPMTAPAPPAPQPDWSVWPGAPYAQQPYYSAPRGRGHRGGYRGRGSSGNQNRGALDHWARDCTSPFKGGSQGPQGSHGSGYRGQGCPRGRSFGRGRGQPPHANQMPASVWTPVDRWDPDQSY</sequence>
<feature type="compositionally biased region" description="Gly residues" evidence="1">
    <location>
        <begin position="131"/>
        <end position="145"/>
    </location>
</feature>
<name>A0AAD9B734_DISEL</name>
<dbReference type="AlphaFoldDB" id="A0AAD9B734"/>
<dbReference type="EMBL" id="JASDAP010000068">
    <property type="protein sequence ID" value="KAK1875813.1"/>
    <property type="molecule type" value="Genomic_DNA"/>
</dbReference>
<accession>A0AAD9B734</accession>
<proteinExistence type="predicted"/>
<reference evidence="2" key="1">
    <citation type="submission" date="2023-04" db="EMBL/GenBank/DDBJ databases">
        <title>Chromosome-level genome of Chaenocephalus aceratus.</title>
        <authorList>
            <person name="Park H."/>
        </authorList>
    </citation>
    <scope>NUCLEOTIDE SEQUENCE</scope>
    <source>
        <strain evidence="2">DE</strain>
        <tissue evidence="2">Muscle</tissue>
    </source>
</reference>